<dbReference type="Proteomes" id="UP001162992">
    <property type="component" value="Chromosome 7"/>
</dbReference>
<evidence type="ECO:0000313" key="1">
    <source>
        <dbReference type="EMBL" id="KAJ7549081.1"/>
    </source>
</evidence>
<sequence>MRPLSFQWSALSPISYGPPVPAHWPVLWPVSLPVHRWLVYCLYLSLRPLYSLLSALLPSPMTHSTLCLSGHPLPYRSLQFLRCLALPSLAPSSDLRSACESLSHDALPATRYLTCSFFSTPTFACV</sequence>
<dbReference type="EMBL" id="CM055098">
    <property type="protein sequence ID" value="KAJ7549081.1"/>
    <property type="molecule type" value="Genomic_DNA"/>
</dbReference>
<evidence type="ECO:0000313" key="2">
    <source>
        <dbReference type="Proteomes" id="UP001162992"/>
    </source>
</evidence>
<accession>A0ACC2D487</accession>
<gene>
    <name evidence="1" type="ORF">O6H91_07G039500</name>
</gene>
<reference evidence="2" key="1">
    <citation type="journal article" date="2024" name="Proc. Natl. Acad. Sci. U.S.A.">
        <title>Extraordinary preservation of gene collinearity over three hundred million years revealed in homosporous lycophytes.</title>
        <authorList>
            <person name="Li C."/>
            <person name="Wickell D."/>
            <person name="Kuo L.Y."/>
            <person name="Chen X."/>
            <person name="Nie B."/>
            <person name="Liao X."/>
            <person name="Peng D."/>
            <person name="Ji J."/>
            <person name="Jenkins J."/>
            <person name="Williams M."/>
            <person name="Shu S."/>
            <person name="Plott C."/>
            <person name="Barry K."/>
            <person name="Rajasekar S."/>
            <person name="Grimwood J."/>
            <person name="Han X."/>
            <person name="Sun S."/>
            <person name="Hou Z."/>
            <person name="He W."/>
            <person name="Dai G."/>
            <person name="Sun C."/>
            <person name="Schmutz J."/>
            <person name="Leebens-Mack J.H."/>
            <person name="Li F.W."/>
            <person name="Wang L."/>
        </authorList>
    </citation>
    <scope>NUCLEOTIDE SEQUENCE [LARGE SCALE GENOMIC DNA]</scope>
    <source>
        <strain evidence="2">cv. PW_Plant_1</strain>
    </source>
</reference>
<protein>
    <submittedName>
        <fullName evidence="1">Uncharacterized protein</fullName>
    </submittedName>
</protein>
<name>A0ACC2D487_DIPCM</name>
<keyword evidence="2" id="KW-1185">Reference proteome</keyword>
<proteinExistence type="predicted"/>
<organism evidence="1 2">
    <name type="scientific">Diphasiastrum complanatum</name>
    <name type="common">Issler's clubmoss</name>
    <name type="synonym">Lycopodium complanatum</name>
    <dbReference type="NCBI Taxonomy" id="34168"/>
    <lineage>
        <taxon>Eukaryota</taxon>
        <taxon>Viridiplantae</taxon>
        <taxon>Streptophyta</taxon>
        <taxon>Embryophyta</taxon>
        <taxon>Tracheophyta</taxon>
        <taxon>Lycopodiopsida</taxon>
        <taxon>Lycopodiales</taxon>
        <taxon>Lycopodiaceae</taxon>
        <taxon>Lycopodioideae</taxon>
        <taxon>Diphasiastrum</taxon>
    </lineage>
</organism>
<comment type="caution">
    <text evidence="1">The sequence shown here is derived from an EMBL/GenBank/DDBJ whole genome shotgun (WGS) entry which is preliminary data.</text>
</comment>